<dbReference type="PANTHER" id="PTHR10209:SF804">
    <property type="entry name" value="FE2OG DIOXYGENASE DOMAIN-CONTAINING PROTEIN"/>
    <property type="match status" value="1"/>
</dbReference>
<keyword evidence="4 5" id="KW-0408">Iron</keyword>
<gene>
    <name evidence="7" type="ORF">VHEMI08173</name>
</gene>
<dbReference type="HOGENOM" id="CLU_010119_6_3_1"/>
<dbReference type="GO" id="GO:0016491">
    <property type="term" value="F:oxidoreductase activity"/>
    <property type="evidence" value="ECO:0007669"/>
    <property type="project" value="UniProtKB-KW"/>
</dbReference>
<keyword evidence="2 5" id="KW-0479">Metal-binding</keyword>
<evidence type="ECO:0000256" key="2">
    <source>
        <dbReference type="ARBA" id="ARBA00022723"/>
    </source>
</evidence>
<evidence type="ECO:0000256" key="1">
    <source>
        <dbReference type="ARBA" id="ARBA00008056"/>
    </source>
</evidence>
<name>A0A0A1TCL4_9HYPO</name>
<dbReference type="EMBL" id="CDHN01000004">
    <property type="protein sequence ID" value="CEJ92524.1"/>
    <property type="molecule type" value="Genomic_DNA"/>
</dbReference>
<feature type="domain" description="Fe2OG dioxygenase" evidence="6">
    <location>
        <begin position="216"/>
        <end position="322"/>
    </location>
</feature>
<keyword evidence="8" id="KW-1185">Reference proteome</keyword>
<evidence type="ECO:0000259" key="6">
    <source>
        <dbReference type="PROSITE" id="PS51471"/>
    </source>
</evidence>
<dbReference type="OrthoDB" id="627829at2759"/>
<dbReference type="GO" id="GO:0044283">
    <property type="term" value="P:small molecule biosynthetic process"/>
    <property type="evidence" value="ECO:0007669"/>
    <property type="project" value="UniProtKB-ARBA"/>
</dbReference>
<dbReference type="InterPro" id="IPR005123">
    <property type="entry name" value="Oxoglu/Fe-dep_dioxygenase_dom"/>
</dbReference>
<evidence type="ECO:0000313" key="8">
    <source>
        <dbReference type="Proteomes" id="UP000039046"/>
    </source>
</evidence>
<sequence length="366" mass="41467">MADTDTPGTTELRLGTGSGIVTRRILNTPLRDALPSEIPIIDVADVYSEDVTKRKAVAEQVRAAAMNTGFFYAKNHGVSEDMIAHTYSTMLDFFHQDLDTKIKADSANTPDHMYGYRPPRSQILSRDEGVDVREAFFWHYDPPRDGESERTYPEYMKGRMTSDQFEDKFKEALVPGLRAALNDYSMHFTKLAHALTRTFALSLDLEEDYFHTAIRHPEVSLTANYYPPIAKPPTPSAASEVSIGSHTDFQFFTILSQDDVGGLQVITREGQWIRAPPIPGTVVVNNGDYMQRITNDKYISSVHRVHNWSGKERMSIPFFWGYALSEKLVVLENCVGEGEEKKYADIGCQEWVEWRMKDMMALNAEA</sequence>
<evidence type="ECO:0000256" key="3">
    <source>
        <dbReference type="ARBA" id="ARBA00023002"/>
    </source>
</evidence>
<evidence type="ECO:0000256" key="4">
    <source>
        <dbReference type="ARBA" id="ARBA00023004"/>
    </source>
</evidence>
<dbReference type="PANTHER" id="PTHR10209">
    <property type="entry name" value="OXIDOREDUCTASE, 2OG-FE II OXYGENASE FAMILY PROTEIN"/>
    <property type="match status" value="1"/>
</dbReference>
<proteinExistence type="inferred from homology"/>
<dbReference type="AlphaFoldDB" id="A0A0A1TCL4"/>
<dbReference type="Proteomes" id="UP000039046">
    <property type="component" value="Unassembled WGS sequence"/>
</dbReference>
<dbReference type="InterPro" id="IPR044861">
    <property type="entry name" value="IPNS-like_FE2OG_OXY"/>
</dbReference>
<dbReference type="SUPFAM" id="SSF51197">
    <property type="entry name" value="Clavaminate synthase-like"/>
    <property type="match status" value="1"/>
</dbReference>
<evidence type="ECO:0000256" key="5">
    <source>
        <dbReference type="RuleBase" id="RU003682"/>
    </source>
</evidence>
<comment type="similarity">
    <text evidence="1 5">Belongs to the iron/ascorbate-dependent oxidoreductase family.</text>
</comment>
<reference evidence="7 8" key="1">
    <citation type="journal article" date="2015" name="Genome Announc.">
        <title>Draft Genome Sequence and Gene Annotation of the Entomopathogenic Fungus Verticillium hemipterigenum.</title>
        <authorList>
            <person name="Horn F."/>
            <person name="Habel A."/>
            <person name="Scharf D.H."/>
            <person name="Dworschak J."/>
            <person name="Brakhage A.A."/>
            <person name="Guthke R."/>
            <person name="Hertweck C."/>
            <person name="Linde J."/>
        </authorList>
    </citation>
    <scope>NUCLEOTIDE SEQUENCE [LARGE SCALE GENOMIC DNA]</scope>
</reference>
<keyword evidence="3 5" id="KW-0560">Oxidoreductase</keyword>
<dbReference type="InterPro" id="IPR026992">
    <property type="entry name" value="DIOX_N"/>
</dbReference>
<dbReference type="Gene3D" id="2.60.120.330">
    <property type="entry name" value="B-lactam Antibiotic, Isopenicillin N Synthase, Chain"/>
    <property type="match status" value="1"/>
</dbReference>
<dbReference type="PROSITE" id="PS51471">
    <property type="entry name" value="FE2OG_OXY"/>
    <property type="match status" value="1"/>
</dbReference>
<evidence type="ECO:0000313" key="7">
    <source>
        <dbReference type="EMBL" id="CEJ92524.1"/>
    </source>
</evidence>
<dbReference type="STRING" id="1531966.A0A0A1TCL4"/>
<dbReference type="PRINTS" id="PR00682">
    <property type="entry name" value="IPNSYNTHASE"/>
</dbReference>
<protein>
    <recommendedName>
        <fullName evidence="6">Fe2OG dioxygenase domain-containing protein</fullName>
    </recommendedName>
</protein>
<accession>A0A0A1TCL4</accession>
<dbReference type="Pfam" id="PF14226">
    <property type="entry name" value="DIOX_N"/>
    <property type="match status" value="1"/>
</dbReference>
<organism evidence="7 8">
    <name type="scientific">[Torrubiella] hemipterigena</name>
    <dbReference type="NCBI Taxonomy" id="1531966"/>
    <lineage>
        <taxon>Eukaryota</taxon>
        <taxon>Fungi</taxon>
        <taxon>Dikarya</taxon>
        <taxon>Ascomycota</taxon>
        <taxon>Pezizomycotina</taxon>
        <taxon>Sordariomycetes</taxon>
        <taxon>Hypocreomycetidae</taxon>
        <taxon>Hypocreales</taxon>
        <taxon>Clavicipitaceae</taxon>
        <taxon>Clavicipitaceae incertae sedis</taxon>
        <taxon>'Torrubiella' clade</taxon>
    </lineage>
</organism>
<dbReference type="InterPro" id="IPR027443">
    <property type="entry name" value="IPNS-like_sf"/>
</dbReference>
<dbReference type="Pfam" id="PF03171">
    <property type="entry name" value="2OG-FeII_Oxy"/>
    <property type="match status" value="1"/>
</dbReference>
<dbReference type="GO" id="GO:0046872">
    <property type="term" value="F:metal ion binding"/>
    <property type="evidence" value="ECO:0007669"/>
    <property type="project" value="UniProtKB-KW"/>
</dbReference>